<name>A0A8T0CDD6_9GAMM</name>
<evidence type="ECO:0000313" key="2">
    <source>
        <dbReference type="Proteomes" id="UP000016480"/>
    </source>
</evidence>
<dbReference type="Proteomes" id="UP000016480">
    <property type="component" value="Unassembled WGS sequence"/>
</dbReference>
<reference evidence="1 2" key="1">
    <citation type="journal article" date="2012" name="J. Bacteriol.">
        <title>Genome sequence of the cycloprodigiosin-producing bacterial strain Pseudoalteromonas rubra ATCC 29570(T).</title>
        <authorList>
            <person name="Xie B.B."/>
            <person name="Shu Y.L."/>
            <person name="Qin Q.L."/>
            <person name="Rong J.C."/>
            <person name="Zhang X.Y."/>
            <person name="Chen X.L."/>
            <person name="Zhou B.C."/>
            <person name="Zhang Y.Z."/>
        </authorList>
    </citation>
    <scope>NUCLEOTIDE SEQUENCE [LARGE SCALE GENOMIC DNA]</scope>
    <source>
        <strain evidence="1 2">DSM 6842</strain>
    </source>
</reference>
<dbReference type="EMBL" id="AHCD03000020">
    <property type="protein sequence ID" value="KAF7788794.1"/>
    <property type="molecule type" value="Genomic_DNA"/>
</dbReference>
<proteinExistence type="predicted"/>
<dbReference type="AlphaFoldDB" id="A0A8T0CDD6"/>
<sequence length="44" mass="5059">MVKTILISSFPYVFMNSSQYPVERKKQADKSPHPAWGLLAYLSE</sequence>
<accession>A0A8T0CDD6</accession>
<gene>
    <name evidence="1" type="ORF">PRUB_a1860</name>
</gene>
<evidence type="ECO:0000313" key="1">
    <source>
        <dbReference type="EMBL" id="KAF7788794.1"/>
    </source>
</evidence>
<comment type="caution">
    <text evidence="1">The sequence shown here is derived from an EMBL/GenBank/DDBJ whole genome shotgun (WGS) entry which is preliminary data.</text>
</comment>
<organism evidence="1 2">
    <name type="scientific">Pseudoalteromonas rubra</name>
    <dbReference type="NCBI Taxonomy" id="43658"/>
    <lineage>
        <taxon>Bacteria</taxon>
        <taxon>Pseudomonadati</taxon>
        <taxon>Pseudomonadota</taxon>
        <taxon>Gammaproteobacteria</taxon>
        <taxon>Alteromonadales</taxon>
        <taxon>Pseudoalteromonadaceae</taxon>
        <taxon>Pseudoalteromonas</taxon>
    </lineage>
</organism>
<protein>
    <submittedName>
        <fullName evidence="1">Uncharacterized protein</fullName>
    </submittedName>
</protein>